<dbReference type="EMBL" id="BLKS01000003">
    <property type="protein sequence ID" value="GFG55194.1"/>
    <property type="molecule type" value="Genomic_DNA"/>
</dbReference>
<protein>
    <recommendedName>
        <fullName evidence="6">Glycerol operon regulatory protein</fullName>
    </recommendedName>
</protein>
<accession>A0A2A7MNC1</accession>
<dbReference type="SUPFAM" id="SSF55781">
    <property type="entry name" value="GAF domain-like"/>
    <property type="match status" value="1"/>
</dbReference>
<evidence type="ECO:0000259" key="7">
    <source>
        <dbReference type="PROSITE" id="PS51077"/>
    </source>
</evidence>
<dbReference type="AlphaFoldDB" id="A0A2A7MNC1"/>
<dbReference type="PANTHER" id="PTHR30136">
    <property type="entry name" value="HELIX-TURN-HELIX TRANSCRIPTIONAL REGULATOR, ICLR FAMILY"/>
    <property type="match status" value="1"/>
</dbReference>
<dbReference type="InterPro" id="IPR005471">
    <property type="entry name" value="Tscrpt_reg_IclR_N"/>
</dbReference>
<keyword evidence="2" id="KW-0805">Transcription regulation</keyword>
<reference evidence="10 11" key="1">
    <citation type="submission" date="2017-10" db="EMBL/GenBank/DDBJ databases">
        <title>The new phylogeny of genus Mycobacterium.</title>
        <authorList>
            <person name="Tortoli E."/>
            <person name="Trovato A."/>
            <person name="Cirillo D.M."/>
        </authorList>
    </citation>
    <scope>NUCLEOTIDE SEQUENCE [LARGE SCALE GENOMIC DNA]</scope>
    <source>
        <strain evidence="10 11">CCUG37673</strain>
    </source>
</reference>
<name>A0A2A7MNC1_MYCAG</name>
<evidence type="ECO:0000256" key="5">
    <source>
        <dbReference type="ARBA" id="ARBA00058938"/>
    </source>
</evidence>
<evidence type="ECO:0000313" key="12">
    <source>
        <dbReference type="Proteomes" id="UP000465302"/>
    </source>
</evidence>
<dbReference type="FunFam" id="1.10.10.10:FF:000056">
    <property type="entry name" value="IclR family transcriptional regulator"/>
    <property type="match status" value="1"/>
</dbReference>
<sequence>MNSQASNGVQAVERAFDILEIMAAVGVPIGLSEVAAEAGLPVPTIHRLISTMAKMGYVRQLPNKQYALGPKLIRLGQSASQQFGPSSRNQLGALVDEIGETANMAVLDIDRAVYVAQVTSAHTMRTFIEVGRRVHLHCTGVGKALLLQIPENAVRSLISRTGLPAFTDRSLTDVDALNADLERSRLRGFAIDDGEQEVGVRCFAVPVPGAPLPTAISVSGPAIRLGLDAADRIAPIMQRVAKELGAAFQGGPNR</sequence>
<dbReference type="GO" id="GO:0003700">
    <property type="term" value="F:DNA-binding transcription factor activity"/>
    <property type="evidence" value="ECO:0007669"/>
    <property type="project" value="TreeGrafter"/>
</dbReference>
<dbReference type="Pfam" id="PF01614">
    <property type="entry name" value="IclR_C"/>
    <property type="match status" value="1"/>
</dbReference>
<dbReference type="InterPro" id="IPR050707">
    <property type="entry name" value="HTH_MetabolicPath_Reg"/>
</dbReference>
<dbReference type="Gene3D" id="3.30.450.40">
    <property type="match status" value="1"/>
</dbReference>
<proteinExistence type="predicted"/>
<evidence type="ECO:0000313" key="9">
    <source>
        <dbReference type="EMBL" id="GFG55194.1"/>
    </source>
</evidence>
<dbReference type="PANTHER" id="PTHR30136:SF24">
    <property type="entry name" value="HTH-TYPE TRANSCRIPTIONAL REPRESSOR ALLR"/>
    <property type="match status" value="1"/>
</dbReference>
<dbReference type="PROSITE" id="PS51078">
    <property type="entry name" value="ICLR_ED"/>
    <property type="match status" value="1"/>
</dbReference>
<evidence type="ECO:0000256" key="4">
    <source>
        <dbReference type="ARBA" id="ARBA00023163"/>
    </source>
</evidence>
<feature type="domain" description="HTH iclR-type" evidence="7">
    <location>
        <begin position="9"/>
        <end position="70"/>
    </location>
</feature>
<dbReference type="EMBL" id="PDCP01000138">
    <property type="protein sequence ID" value="PEG33176.1"/>
    <property type="molecule type" value="Genomic_DNA"/>
</dbReference>
<keyword evidence="1" id="KW-0319">Glycerol metabolism</keyword>
<evidence type="ECO:0000259" key="8">
    <source>
        <dbReference type="PROSITE" id="PS51078"/>
    </source>
</evidence>
<dbReference type="GO" id="GO:0003677">
    <property type="term" value="F:DNA binding"/>
    <property type="evidence" value="ECO:0007669"/>
    <property type="project" value="UniProtKB-KW"/>
</dbReference>
<evidence type="ECO:0000313" key="11">
    <source>
        <dbReference type="Proteomes" id="UP000220914"/>
    </source>
</evidence>
<evidence type="ECO:0000256" key="1">
    <source>
        <dbReference type="ARBA" id="ARBA00022798"/>
    </source>
</evidence>
<evidence type="ECO:0000256" key="6">
    <source>
        <dbReference type="ARBA" id="ARBA00070406"/>
    </source>
</evidence>
<keyword evidence="3" id="KW-0238">DNA-binding</keyword>
<comment type="caution">
    <text evidence="10">The sequence shown here is derived from an EMBL/GenBank/DDBJ whole genome shotgun (WGS) entry which is preliminary data.</text>
</comment>
<dbReference type="OrthoDB" id="8479143at2"/>
<reference evidence="9 12" key="2">
    <citation type="journal article" date="2019" name="Emerg. Microbes Infect.">
        <title>Comprehensive subspecies identification of 175 nontuberculous mycobacteria species based on 7547 genomic profiles.</title>
        <authorList>
            <person name="Matsumoto Y."/>
            <person name="Kinjo T."/>
            <person name="Motooka D."/>
            <person name="Nabeya D."/>
            <person name="Jung N."/>
            <person name="Uechi K."/>
            <person name="Horii T."/>
            <person name="Iida T."/>
            <person name="Fujita J."/>
            <person name="Nakamura S."/>
        </authorList>
    </citation>
    <scope>NUCLEOTIDE SEQUENCE [LARGE SCALE GENOMIC DNA]</scope>
    <source>
        <strain evidence="9 12">JCM 6377</strain>
    </source>
</reference>
<dbReference type="InterPro" id="IPR014757">
    <property type="entry name" value="Tscrpt_reg_IclR_C"/>
</dbReference>
<reference evidence="9" key="3">
    <citation type="submission" date="2020-02" db="EMBL/GenBank/DDBJ databases">
        <authorList>
            <person name="Matsumoto Y."/>
            <person name="Motooka D."/>
            <person name="Nakamura S."/>
        </authorList>
    </citation>
    <scope>NUCLEOTIDE SEQUENCE</scope>
    <source>
        <strain evidence="9">JCM 6377</strain>
    </source>
</reference>
<dbReference type="Proteomes" id="UP000220914">
    <property type="component" value="Unassembled WGS sequence"/>
</dbReference>
<dbReference type="SMART" id="SM00346">
    <property type="entry name" value="HTH_ICLR"/>
    <property type="match status" value="1"/>
</dbReference>
<keyword evidence="11" id="KW-1185">Reference proteome</keyword>
<feature type="domain" description="IclR-ED" evidence="8">
    <location>
        <begin position="71"/>
        <end position="250"/>
    </location>
</feature>
<keyword evidence="4" id="KW-0804">Transcription</keyword>
<gene>
    <name evidence="10" type="ORF">CQY20_32210</name>
    <name evidence="9" type="ORF">MAGR_66350</name>
</gene>
<comment type="function">
    <text evidence="5">May be an activator protein for the gylABX operon.</text>
</comment>
<evidence type="ECO:0000256" key="3">
    <source>
        <dbReference type="ARBA" id="ARBA00023125"/>
    </source>
</evidence>
<dbReference type="Proteomes" id="UP000465302">
    <property type="component" value="Unassembled WGS sequence"/>
</dbReference>
<dbReference type="GO" id="GO:0006071">
    <property type="term" value="P:glycerol metabolic process"/>
    <property type="evidence" value="ECO:0007669"/>
    <property type="project" value="UniProtKB-KW"/>
</dbReference>
<dbReference type="InterPro" id="IPR036390">
    <property type="entry name" value="WH_DNA-bd_sf"/>
</dbReference>
<dbReference type="RefSeq" id="WP_097945164.1">
    <property type="nucleotide sequence ID" value="NZ_BLKS01000003.1"/>
</dbReference>
<dbReference type="Pfam" id="PF09339">
    <property type="entry name" value="HTH_IclR"/>
    <property type="match status" value="1"/>
</dbReference>
<dbReference type="PROSITE" id="PS51077">
    <property type="entry name" value="HTH_ICLR"/>
    <property type="match status" value="1"/>
</dbReference>
<dbReference type="Gene3D" id="1.10.10.10">
    <property type="entry name" value="Winged helix-like DNA-binding domain superfamily/Winged helix DNA-binding domain"/>
    <property type="match status" value="1"/>
</dbReference>
<evidence type="ECO:0000313" key="10">
    <source>
        <dbReference type="EMBL" id="PEG33176.1"/>
    </source>
</evidence>
<evidence type="ECO:0000256" key="2">
    <source>
        <dbReference type="ARBA" id="ARBA00023015"/>
    </source>
</evidence>
<dbReference type="GO" id="GO:0045892">
    <property type="term" value="P:negative regulation of DNA-templated transcription"/>
    <property type="evidence" value="ECO:0007669"/>
    <property type="project" value="TreeGrafter"/>
</dbReference>
<dbReference type="InterPro" id="IPR036388">
    <property type="entry name" value="WH-like_DNA-bd_sf"/>
</dbReference>
<organism evidence="10 11">
    <name type="scientific">Mycolicibacterium agri</name>
    <name type="common">Mycobacterium agri</name>
    <dbReference type="NCBI Taxonomy" id="36811"/>
    <lineage>
        <taxon>Bacteria</taxon>
        <taxon>Bacillati</taxon>
        <taxon>Actinomycetota</taxon>
        <taxon>Actinomycetes</taxon>
        <taxon>Mycobacteriales</taxon>
        <taxon>Mycobacteriaceae</taxon>
        <taxon>Mycolicibacterium</taxon>
    </lineage>
</organism>
<dbReference type="SUPFAM" id="SSF46785">
    <property type="entry name" value="Winged helix' DNA-binding domain"/>
    <property type="match status" value="1"/>
</dbReference>
<dbReference type="InterPro" id="IPR029016">
    <property type="entry name" value="GAF-like_dom_sf"/>
</dbReference>